<evidence type="ECO:0000313" key="15">
    <source>
        <dbReference type="EMBL" id="RUT35153.1"/>
    </source>
</evidence>
<dbReference type="RefSeq" id="WP_127187273.1">
    <property type="nucleotide sequence ID" value="NZ_RZNJ01000001.1"/>
</dbReference>
<dbReference type="SMART" id="SM00382">
    <property type="entry name" value="AAA"/>
    <property type="match status" value="1"/>
</dbReference>
<evidence type="ECO:0000256" key="12">
    <source>
        <dbReference type="ARBA" id="ARBA00044143"/>
    </source>
</evidence>
<dbReference type="GO" id="GO:0016887">
    <property type="term" value="F:ATP hydrolysis activity"/>
    <property type="evidence" value="ECO:0007669"/>
    <property type="project" value="InterPro"/>
</dbReference>
<keyword evidence="4" id="KW-1003">Cell membrane</keyword>
<keyword evidence="16" id="KW-1185">Reference proteome</keyword>
<dbReference type="PROSITE" id="PS00211">
    <property type="entry name" value="ABC_TRANSPORTER_1"/>
    <property type="match status" value="1"/>
</dbReference>
<evidence type="ECO:0000256" key="4">
    <source>
        <dbReference type="ARBA" id="ARBA00022475"/>
    </source>
</evidence>
<evidence type="ECO:0000256" key="1">
    <source>
        <dbReference type="ARBA" id="ARBA00004417"/>
    </source>
</evidence>
<reference evidence="15 16" key="1">
    <citation type="journal article" date="2016" name="Int. J. Syst. Evol. Microbiol.">
        <title>Arsenicitalea aurantiaca gen. nov., sp. nov., a new member of the family Hyphomicrobiaceae, isolated from high-arsenic sediment.</title>
        <authorList>
            <person name="Mu Y."/>
            <person name="Zhou L."/>
            <person name="Zeng X.C."/>
            <person name="Liu L."/>
            <person name="Pan Y."/>
            <person name="Chen X."/>
            <person name="Wang J."/>
            <person name="Li S."/>
            <person name="Li W.J."/>
            <person name="Wang Y."/>
        </authorList>
    </citation>
    <scope>NUCLEOTIDE SEQUENCE [LARGE SCALE GENOMIC DNA]</scope>
    <source>
        <strain evidence="15 16">42-50</strain>
    </source>
</reference>
<dbReference type="Gene3D" id="3.40.50.300">
    <property type="entry name" value="P-loop containing nucleotide triphosphate hydrolases"/>
    <property type="match status" value="1"/>
</dbReference>
<dbReference type="SUPFAM" id="SSF52540">
    <property type="entry name" value="P-loop containing nucleoside triphosphate hydrolases"/>
    <property type="match status" value="1"/>
</dbReference>
<organism evidence="15 16">
    <name type="scientific">Arsenicitalea aurantiaca</name>
    <dbReference type="NCBI Taxonomy" id="1783274"/>
    <lineage>
        <taxon>Bacteria</taxon>
        <taxon>Pseudomonadati</taxon>
        <taxon>Pseudomonadota</taxon>
        <taxon>Alphaproteobacteria</taxon>
        <taxon>Hyphomicrobiales</taxon>
        <taxon>Devosiaceae</taxon>
        <taxon>Arsenicitalea</taxon>
    </lineage>
</organism>
<dbReference type="GO" id="GO:0015413">
    <property type="term" value="F:ABC-type nickel transporter activity"/>
    <property type="evidence" value="ECO:0007669"/>
    <property type="project" value="UniProtKB-EC"/>
</dbReference>
<gene>
    <name evidence="15" type="ORF">EMQ25_04200</name>
</gene>
<dbReference type="PANTHER" id="PTHR43297:SF13">
    <property type="entry name" value="NICKEL ABC TRANSPORTER, ATP-BINDING PROTEIN"/>
    <property type="match status" value="1"/>
</dbReference>
<evidence type="ECO:0000256" key="6">
    <source>
        <dbReference type="ARBA" id="ARBA00022840"/>
    </source>
</evidence>
<dbReference type="EC" id="7.2.2.11" evidence="11"/>
<evidence type="ECO:0000256" key="11">
    <source>
        <dbReference type="ARBA" id="ARBA00039098"/>
    </source>
</evidence>
<evidence type="ECO:0000259" key="14">
    <source>
        <dbReference type="PROSITE" id="PS50893"/>
    </source>
</evidence>
<dbReference type="OrthoDB" id="7374568at2"/>
<dbReference type="Pfam" id="PF00005">
    <property type="entry name" value="ABC_tran"/>
    <property type="match status" value="1"/>
</dbReference>
<proteinExistence type="inferred from homology"/>
<comment type="similarity">
    <text evidence="2">Belongs to the ABC transporter superfamily.</text>
</comment>
<keyword evidence="5" id="KW-0547">Nucleotide-binding</keyword>
<sequence>MLEITDLSIAFRRYGPLLTRRETRMLGPLELTLSRGEVLAVVGASGAGKSLLAHAIFGVLPGNAVVSGALRLDGTPLDAARQAALCGRLMALVPQSITHLDPLVRAGRQVGWAAGRSGHARRARHGLARDALARFGLGPDAARAYPHALSGGMARRVMLAMASVGSADLIVADEPTNGLDPENAGRVLDHLRSLADRGRAVMMITHDLTGALGHADRVAILREGQLVEIAPATAFRGAGEGLASPYARALWQALPANGFLVPVAAS</sequence>
<keyword evidence="6 15" id="KW-0067">ATP-binding</keyword>
<feature type="domain" description="ABC transporter" evidence="14">
    <location>
        <begin position="2"/>
        <end position="248"/>
    </location>
</feature>
<evidence type="ECO:0000256" key="5">
    <source>
        <dbReference type="ARBA" id="ARBA00022741"/>
    </source>
</evidence>
<dbReference type="PANTHER" id="PTHR43297">
    <property type="entry name" value="OLIGOPEPTIDE TRANSPORT ATP-BINDING PROTEIN APPD"/>
    <property type="match status" value="1"/>
</dbReference>
<evidence type="ECO:0000256" key="2">
    <source>
        <dbReference type="ARBA" id="ARBA00005417"/>
    </source>
</evidence>
<keyword evidence="7" id="KW-1278">Translocase</keyword>
<evidence type="ECO:0000256" key="13">
    <source>
        <dbReference type="ARBA" id="ARBA00048610"/>
    </source>
</evidence>
<dbReference type="Proteomes" id="UP000281547">
    <property type="component" value="Unassembled WGS sequence"/>
</dbReference>
<comment type="catalytic activity">
    <reaction evidence="13">
        <text>Ni(2+)(out) + ATP + H2O = Ni(2+)(in) + ADP + phosphate + H(+)</text>
        <dbReference type="Rhea" id="RHEA:15557"/>
        <dbReference type="ChEBI" id="CHEBI:15377"/>
        <dbReference type="ChEBI" id="CHEBI:15378"/>
        <dbReference type="ChEBI" id="CHEBI:30616"/>
        <dbReference type="ChEBI" id="CHEBI:43474"/>
        <dbReference type="ChEBI" id="CHEBI:49786"/>
        <dbReference type="ChEBI" id="CHEBI:456216"/>
        <dbReference type="EC" id="7.2.2.11"/>
    </reaction>
    <physiologicalReaction direction="left-to-right" evidence="13">
        <dbReference type="Rhea" id="RHEA:15558"/>
    </physiologicalReaction>
</comment>
<evidence type="ECO:0000256" key="3">
    <source>
        <dbReference type="ARBA" id="ARBA00022448"/>
    </source>
</evidence>
<protein>
    <recommendedName>
        <fullName evidence="12">Nickel import system ATP-binding protein NikD</fullName>
        <ecNumber evidence="11">7.2.2.11</ecNumber>
    </recommendedName>
</protein>
<keyword evidence="3" id="KW-0813">Transport</keyword>
<dbReference type="InterPro" id="IPR003439">
    <property type="entry name" value="ABC_transporter-like_ATP-bd"/>
</dbReference>
<comment type="subunit">
    <text evidence="10">The complex is composed of two ATP-binding proteins (NikD and NikE), two transmembrane proteins (NikB and NikC) and a solute-binding protein (NikA).</text>
</comment>
<dbReference type="InterPro" id="IPR017871">
    <property type="entry name" value="ABC_transporter-like_CS"/>
</dbReference>
<dbReference type="GO" id="GO:0005524">
    <property type="term" value="F:ATP binding"/>
    <property type="evidence" value="ECO:0007669"/>
    <property type="project" value="UniProtKB-KW"/>
</dbReference>
<evidence type="ECO:0000256" key="9">
    <source>
        <dbReference type="ARBA" id="ARBA00023136"/>
    </source>
</evidence>
<evidence type="ECO:0000256" key="7">
    <source>
        <dbReference type="ARBA" id="ARBA00022967"/>
    </source>
</evidence>
<keyword evidence="9" id="KW-0472">Membrane</keyword>
<keyword evidence="8" id="KW-0406">Ion transport</keyword>
<evidence type="ECO:0000313" key="16">
    <source>
        <dbReference type="Proteomes" id="UP000281547"/>
    </source>
</evidence>
<dbReference type="InterPro" id="IPR050388">
    <property type="entry name" value="ABC_Ni/Peptide_Import"/>
</dbReference>
<name>A0A433XM78_9HYPH</name>
<evidence type="ECO:0000256" key="10">
    <source>
        <dbReference type="ARBA" id="ARBA00038669"/>
    </source>
</evidence>
<dbReference type="PROSITE" id="PS50893">
    <property type="entry name" value="ABC_TRANSPORTER_2"/>
    <property type="match status" value="1"/>
</dbReference>
<dbReference type="InterPro" id="IPR027417">
    <property type="entry name" value="P-loop_NTPase"/>
</dbReference>
<dbReference type="AlphaFoldDB" id="A0A433XM78"/>
<dbReference type="EMBL" id="RZNJ01000001">
    <property type="protein sequence ID" value="RUT35153.1"/>
    <property type="molecule type" value="Genomic_DNA"/>
</dbReference>
<dbReference type="InterPro" id="IPR003593">
    <property type="entry name" value="AAA+_ATPase"/>
</dbReference>
<accession>A0A433XM78</accession>
<comment type="subcellular location">
    <subcellularLocation>
        <location evidence="1">Cell inner membrane</location>
        <topology evidence="1">Peripheral membrane protein</topology>
    </subcellularLocation>
</comment>
<comment type="caution">
    <text evidence="15">The sequence shown here is derived from an EMBL/GenBank/DDBJ whole genome shotgun (WGS) entry which is preliminary data.</text>
</comment>
<evidence type="ECO:0000256" key="8">
    <source>
        <dbReference type="ARBA" id="ARBA00023065"/>
    </source>
</evidence>
<dbReference type="GO" id="GO:0005886">
    <property type="term" value="C:plasma membrane"/>
    <property type="evidence" value="ECO:0007669"/>
    <property type="project" value="UniProtKB-SubCell"/>
</dbReference>